<dbReference type="CDD" id="cd19489">
    <property type="entry name" value="Rad51D"/>
    <property type="match status" value="1"/>
</dbReference>
<comment type="subcellular location">
    <subcellularLocation>
        <location evidence="1">Nucleus</location>
    </subcellularLocation>
</comment>
<feature type="region of interest" description="Disordered" evidence="11">
    <location>
        <begin position="1"/>
        <end position="32"/>
    </location>
</feature>
<name>A0A0E0LY67_ORYPU</name>
<evidence type="ECO:0000256" key="7">
    <source>
        <dbReference type="ARBA" id="ARBA00023172"/>
    </source>
</evidence>
<dbReference type="Gene3D" id="3.40.50.300">
    <property type="entry name" value="P-loop containing nucleotide triphosphate hydrolases"/>
    <property type="match status" value="1"/>
</dbReference>
<evidence type="ECO:0000256" key="5">
    <source>
        <dbReference type="ARBA" id="ARBA00022840"/>
    </source>
</evidence>
<evidence type="ECO:0000256" key="2">
    <source>
        <dbReference type="ARBA" id="ARBA00007095"/>
    </source>
</evidence>
<reference evidence="13" key="2">
    <citation type="submission" date="2018-05" db="EMBL/GenBank/DDBJ databases">
        <title>OpunRS2 (Oryza punctata Reference Sequence Version 2).</title>
        <authorList>
            <person name="Zhang J."/>
            <person name="Kudrna D."/>
            <person name="Lee S."/>
            <person name="Talag J."/>
            <person name="Welchert J."/>
            <person name="Wing R.A."/>
        </authorList>
    </citation>
    <scope>NUCLEOTIDE SEQUENCE [LARGE SCALE GENOMIC DNA]</scope>
</reference>
<evidence type="ECO:0000256" key="10">
    <source>
        <dbReference type="ARBA" id="ARBA00056000"/>
    </source>
</evidence>
<dbReference type="InterPro" id="IPR051988">
    <property type="entry name" value="HRR_RAD51_Paralog"/>
</dbReference>
<dbReference type="GO" id="GO:0005815">
    <property type="term" value="C:microtubule organizing center"/>
    <property type="evidence" value="ECO:0007669"/>
    <property type="project" value="TreeGrafter"/>
</dbReference>
<dbReference type="Gramene" id="OPUNC09G00170.1">
    <property type="protein sequence ID" value="OPUNC09G00170.1"/>
    <property type="gene ID" value="OPUNC09G00170"/>
</dbReference>
<keyword evidence="14" id="KW-1185">Reference proteome</keyword>
<evidence type="ECO:0000313" key="13">
    <source>
        <dbReference type="EnsemblPlants" id="OPUNC09G00170.1"/>
    </source>
</evidence>
<dbReference type="EnsemblPlants" id="OPUNC09G00170.1">
    <property type="protein sequence ID" value="OPUNC09G00170.1"/>
    <property type="gene ID" value="OPUNC09G00170"/>
</dbReference>
<keyword evidence="8" id="KW-0234">DNA repair</keyword>
<dbReference type="GO" id="GO:0000723">
    <property type="term" value="P:telomere maintenance"/>
    <property type="evidence" value="ECO:0007669"/>
    <property type="project" value="TreeGrafter"/>
</dbReference>
<dbReference type="GO" id="GO:0007131">
    <property type="term" value="P:reciprocal meiotic recombination"/>
    <property type="evidence" value="ECO:0007669"/>
    <property type="project" value="TreeGrafter"/>
</dbReference>
<dbReference type="InterPro" id="IPR047323">
    <property type="entry name" value="Rad51D_C"/>
</dbReference>
<dbReference type="GO" id="GO:0140664">
    <property type="term" value="F:ATP-dependent DNA damage sensor activity"/>
    <property type="evidence" value="ECO:0007669"/>
    <property type="project" value="InterPro"/>
</dbReference>
<keyword evidence="5" id="KW-0067">ATP-binding</keyword>
<keyword evidence="3" id="KW-0547">Nucleotide-binding</keyword>
<dbReference type="AlphaFoldDB" id="A0A0E0LY67"/>
<evidence type="ECO:0000256" key="9">
    <source>
        <dbReference type="ARBA" id="ARBA00023242"/>
    </source>
</evidence>
<dbReference type="GO" id="GO:0005657">
    <property type="term" value="C:replication fork"/>
    <property type="evidence" value="ECO:0007669"/>
    <property type="project" value="TreeGrafter"/>
</dbReference>
<evidence type="ECO:0000256" key="6">
    <source>
        <dbReference type="ARBA" id="ARBA00023125"/>
    </source>
</evidence>
<dbReference type="GO" id="GO:0005524">
    <property type="term" value="F:ATP binding"/>
    <property type="evidence" value="ECO:0007669"/>
    <property type="project" value="UniProtKB-KW"/>
</dbReference>
<feature type="domain" description="RecA family profile 1" evidence="12">
    <location>
        <begin position="49"/>
        <end position="228"/>
    </location>
</feature>
<dbReference type="PROSITE" id="PS50162">
    <property type="entry name" value="RECA_2"/>
    <property type="match status" value="1"/>
</dbReference>
<dbReference type="PANTHER" id="PTHR46457">
    <property type="entry name" value="DNA REPAIR PROTEIN RAD51 HOMOLOG 4"/>
    <property type="match status" value="1"/>
</dbReference>
<dbReference type="FunFam" id="3.40.50.300:FF:001665">
    <property type="entry name" value="DNA repair protein RAD51 4"/>
    <property type="match status" value="1"/>
</dbReference>
<proteinExistence type="inferred from homology"/>
<protein>
    <recommendedName>
        <fullName evidence="12">RecA family profile 1 domain-containing protein</fullName>
    </recommendedName>
</protein>
<evidence type="ECO:0000256" key="4">
    <source>
        <dbReference type="ARBA" id="ARBA00022763"/>
    </source>
</evidence>
<keyword evidence="9" id="KW-0539">Nucleus</keyword>
<evidence type="ECO:0000256" key="3">
    <source>
        <dbReference type="ARBA" id="ARBA00022741"/>
    </source>
</evidence>
<comment type="similarity">
    <text evidence="2">Belongs to the RecA family. RAD51 subfamily.</text>
</comment>
<dbReference type="GO" id="GO:0033063">
    <property type="term" value="C:Rad51B-Rad51C-Rad51D-XRCC2 complex"/>
    <property type="evidence" value="ECO:0007669"/>
    <property type="project" value="TreeGrafter"/>
</dbReference>
<dbReference type="eggNOG" id="KOG1433">
    <property type="taxonomic scope" value="Eukaryota"/>
</dbReference>
<dbReference type="GO" id="GO:0000724">
    <property type="term" value="P:double-strand break repair via homologous recombination"/>
    <property type="evidence" value="ECO:0007669"/>
    <property type="project" value="TreeGrafter"/>
</dbReference>
<dbReference type="PANTHER" id="PTHR46457:SF1">
    <property type="entry name" value="DNA REPAIR PROTEIN RAD51 HOMOLOG 4"/>
    <property type="match status" value="1"/>
</dbReference>
<accession>A0A0E0LY67</accession>
<dbReference type="OMA" id="QRIHTFR"/>
<keyword evidence="4" id="KW-0227">DNA damage</keyword>
<dbReference type="SUPFAM" id="SSF52540">
    <property type="entry name" value="P-loop containing nucleoside triphosphate hydrolases"/>
    <property type="match status" value="1"/>
</dbReference>
<keyword evidence="7" id="KW-0233">DNA recombination</keyword>
<dbReference type="GO" id="GO:0042148">
    <property type="term" value="P:DNA strand invasion"/>
    <property type="evidence" value="ECO:0007669"/>
    <property type="project" value="TreeGrafter"/>
</dbReference>
<keyword evidence="6" id="KW-0238">DNA-binding</keyword>
<dbReference type="GO" id="GO:0000400">
    <property type="term" value="F:four-way junction DNA binding"/>
    <property type="evidence" value="ECO:0007669"/>
    <property type="project" value="TreeGrafter"/>
</dbReference>
<evidence type="ECO:0000256" key="1">
    <source>
        <dbReference type="ARBA" id="ARBA00004123"/>
    </source>
</evidence>
<sequence length="284" mass="30325">MATLASGGRTAGAGCFPRPPPSGGEEKKQDEEGQGFLDGMDLLKDATENKRFLPTGLQGIDALLGGGLRQGQLTEITGQSSSGKTQVCLCSASHVAARRLGDVMYLDTSNSFSPSRIARIVDGFPISLVREPKNVRLERVMSSIICKSVFDIFDLFEVLHQLELSLKSKVNNGGSKICLLIIDSVSSILAPINGGKYPQGRSMMISVAMILKKLAYEHNLSVLVTNHMVAGNGAPKPALGESWKTVPHVRLVISRERGSNICAASVLKHTLLASGHVMKFAVPS</sequence>
<comment type="function">
    <text evidence="10">Involved in the homologous recombination repair (HRR) pathway of double-stranded DNA breaks arising during DNA replication or induced by DNA-damaging agents.</text>
</comment>
<evidence type="ECO:0000259" key="12">
    <source>
        <dbReference type="PROSITE" id="PS50162"/>
    </source>
</evidence>
<organism evidence="13">
    <name type="scientific">Oryza punctata</name>
    <name type="common">Red rice</name>
    <dbReference type="NCBI Taxonomy" id="4537"/>
    <lineage>
        <taxon>Eukaryota</taxon>
        <taxon>Viridiplantae</taxon>
        <taxon>Streptophyta</taxon>
        <taxon>Embryophyta</taxon>
        <taxon>Tracheophyta</taxon>
        <taxon>Spermatophyta</taxon>
        <taxon>Magnoliopsida</taxon>
        <taxon>Liliopsida</taxon>
        <taxon>Poales</taxon>
        <taxon>Poaceae</taxon>
        <taxon>BOP clade</taxon>
        <taxon>Oryzoideae</taxon>
        <taxon>Oryzeae</taxon>
        <taxon>Oryzinae</taxon>
        <taxon>Oryza</taxon>
    </lineage>
</organism>
<reference evidence="13" key="1">
    <citation type="submission" date="2015-04" db="UniProtKB">
        <authorList>
            <consortium name="EnsemblPlants"/>
        </authorList>
    </citation>
    <scope>IDENTIFICATION</scope>
</reference>
<evidence type="ECO:0000256" key="11">
    <source>
        <dbReference type="SAM" id="MobiDB-lite"/>
    </source>
</evidence>
<evidence type="ECO:0000256" key="8">
    <source>
        <dbReference type="ARBA" id="ARBA00023204"/>
    </source>
</evidence>
<dbReference type="InterPro" id="IPR027417">
    <property type="entry name" value="P-loop_NTPase"/>
</dbReference>
<dbReference type="InterPro" id="IPR020588">
    <property type="entry name" value="RecA_ATP-bd"/>
</dbReference>
<dbReference type="STRING" id="4537.A0A0E0LY67"/>
<evidence type="ECO:0000313" key="14">
    <source>
        <dbReference type="Proteomes" id="UP000026962"/>
    </source>
</evidence>
<dbReference type="Proteomes" id="UP000026962">
    <property type="component" value="Chromosome 9"/>
</dbReference>
<dbReference type="Pfam" id="PF08423">
    <property type="entry name" value="Rad51"/>
    <property type="match status" value="1"/>
</dbReference>
<dbReference type="GO" id="GO:0003697">
    <property type="term" value="F:single-stranded DNA binding"/>
    <property type="evidence" value="ECO:0007669"/>
    <property type="project" value="TreeGrafter"/>
</dbReference>
<dbReference type="InterPro" id="IPR013632">
    <property type="entry name" value="Rad51_C"/>
</dbReference>